<name>A0A150IN56_9EURY</name>
<accession>A0A150IN56</accession>
<dbReference type="AlphaFoldDB" id="A0A150IN56"/>
<sequence>MRTVLVQLPISKEQESIYAMRGKTPPKYEEVEGNLLGSEEVKMGNKYYIYSQGVSKYPRKVELGKVKVFKYALPIYVDMRYVKPYWGMKLSVYDKGDPSVGINGCQYSLELPYSPKDIGKEEREEIKKEFSKFVKETFDIVYGGESFDDECSDCGEKLFGYRCIDPRCYNSLWNEEPEGEKEIVRVSLVC</sequence>
<proteinExistence type="predicted"/>
<reference evidence="1 2" key="1">
    <citation type="journal article" date="2016" name="ISME J.">
        <title>Chasing the elusive Euryarchaeota class WSA2: genomes reveal a uniquely fastidious methyl-reducing methanogen.</title>
        <authorList>
            <person name="Nobu M.K."/>
            <person name="Narihiro T."/>
            <person name="Kuroda K."/>
            <person name="Mei R."/>
            <person name="Liu W.T."/>
        </authorList>
    </citation>
    <scope>NUCLEOTIDE SEQUENCE [LARGE SCALE GENOMIC DNA]</scope>
    <source>
        <strain evidence="1">U1lsi0528_Bin089</strain>
    </source>
</reference>
<evidence type="ECO:0000313" key="1">
    <source>
        <dbReference type="EMBL" id="KYC46449.1"/>
    </source>
</evidence>
<comment type="caution">
    <text evidence="1">The sequence shown here is derived from an EMBL/GenBank/DDBJ whole genome shotgun (WGS) entry which is preliminary data.</text>
</comment>
<gene>
    <name evidence="1" type="ORF">AMQ74_01828</name>
</gene>
<evidence type="ECO:0000313" key="2">
    <source>
        <dbReference type="Proteomes" id="UP000075578"/>
    </source>
</evidence>
<dbReference type="EMBL" id="LNGD01000208">
    <property type="protein sequence ID" value="KYC46449.1"/>
    <property type="molecule type" value="Genomic_DNA"/>
</dbReference>
<protein>
    <submittedName>
        <fullName evidence="1">Uncharacterized protein</fullName>
    </submittedName>
</protein>
<organism evidence="1 2">
    <name type="scientific">Candidatus Methanofastidiosum methylothiophilum</name>
    <dbReference type="NCBI Taxonomy" id="1705564"/>
    <lineage>
        <taxon>Archaea</taxon>
        <taxon>Methanobacteriati</taxon>
        <taxon>Methanobacteriota</taxon>
        <taxon>Stenosarchaea group</taxon>
        <taxon>Candidatus Methanofastidiosia</taxon>
        <taxon>Candidatus Methanofastidiosales</taxon>
        <taxon>Candidatus Methanofastidiosaceae</taxon>
        <taxon>Candidatus Methanofastidiosum</taxon>
    </lineage>
</organism>
<dbReference type="Proteomes" id="UP000075578">
    <property type="component" value="Unassembled WGS sequence"/>
</dbReference>